<organism evidence="3 4">
    <name type="scientific">Cyberlindnera jadinii (strain ATCC 18201 / CBS 1600 / BCRC 20928 / JCM 3617 / NBRC 0987 / NRRL Y-1542)</name>
    <name type="common">Torula yeast</name>
    <name type="synonym">Candida utilis</name>
    <dbReference type="NCBI Taxonomy" id="983966"/>
    <lineage>
        <taxon>Eukaryota</taxon>
        <taxon>Fungi</taxon>
        <taxon>Dikarya</taxon>
        <taxon>Ascomycota</taxon>
        <taxon>Saccharomycotina</taxon>
        <taxon>Saccharomycetes</taxon>
        <taxon>Phaffomycetales</taxon>
        <taxon>Phaffomycetaceae</taxon>
        <taxon>Cyberlindnera</taxon>
    </lineage>
</organism>
<dbReference type="PROSITE" id="PS51925">
    <property type="entry name" value="SWIB_MDM2"/>
    <property type="match status" value="1"/>
</dbReference>
<evidence type="ECO:0000313" key="3">
    <source>
        <dbReference type="EMBL" id="ODV72084.1"/>
    </source>
</evidence>
<dbReference type="AlphaFoldDB" id="A0A1E4RXT5"/>
<evidence type="ECO:0000259" key="2">
    <source>
        <dbReference type="PROSITE" id="PS51925"/>
    </source>
</evidence>
<feature type="region of interest" description="Disordered" evidence="1">
    <location>
        <begin position="141"/>
        <end position="196"/>
    </location>
</feature>
<dbReference type="InterPro" id="IPR003121">
    <property type="entry name" value="SWIB_MDM2_domain"/>
</dbReference>
<dbReference type="STRING" id="983966.A0A1E4RXT5"/>
<dbReference type="CDD" id="cd10568">
    <property type="entry name" value="SWIB_like"/>
    <property type="match status" value="1"/>
</dbReference>
<dbReference type="PANTHER" id="PTHR13844">
    <property type="entry name" value="SWI/SNF-RELATED MATRIX-ASSOCIATED ACTIN-DEPENDENT REGULATOR OF CHROMATIN SUBFAMILY D"/>
    <property type="match status" value="1"/>
</dbReference>
<gene>
    <name evidence="3" type="ORF">CYBJADRAFT_168781</name>
</gene>
<dbReference type="SUPFAM" id="SSF47592">
    <property type="entry name" value="SWIB/MDM2 domain"/>
    <property type="match status" value="1"/>
</dbReference>
<dbReference type="OrthoDB" id="10263741at2759"/>
<proteinExistence type="predicted"/>
<evidence type="ECO:0000256" key="1">
    <source>
        <dbReference type="SAM" id="MobiDB-lite"/>
    </source>
</evidence>
<reference evidence="3 4" key="1">
    <citation type="journal article" date="2016" name="Proc. Natl. Acad. Sci. U.S.A.">
        <title>Comparative genomics of biotechnologically important yeasts.</title>
        <authorList>
            <person name="Riley R."/>
            <person name="Haridas S."/>
            <person name="Wolfe K.H."/>
            <person name="Lopes M.R."/>
            <person name="Hittinger C.T."/>
            <person name="Goeker M."/>
            <person name="Salamov A.A."/>
            <person name="Wisecaver J.H."/>
            <person name="Long T.M."/>
            <person name="Calvey C.H."/>
            <person name="Aerts A.L."/>
            <person name="Barry K.W."/>
            <person name="Choi C."/>
            <person name="Clum A."/>
            <person name="Coughlan A.Y."/>
            <person name="Deshpande S."/>
            <person name="Douglass A.P."/>
            <person name="Hanson S.J."/>
            <person name="Klenk H.-P."/>
            <person name="LaButti K.M."/>
            <person name="Lapidus A."/>
            <person name="Lindquist E.A."/>
            <person name="Lipzen A.M."/>
            <person name="Meier-Kolthoff J.P."/>
            <person name="Ohm R.A."/>
            <person name="Otillar R.P."/>
            <person name="Pangilinan J.L."/>
            <person name="Peng Y."/>
            <person name="Rokas A."/>
            <person name="Rosa C.A."/>
            <person name="Scheuner C."/>
            <person name="Sibirny A.A."/>
            <person name="Slot J.C."/>
            <person name="Stielow J.B."/>
            <person name="Sun H."/>
            <person name="Kurtzman C.P."/>
            <person name="Blackwell M."/>
            <person name="Grigoriev I.V."/>
            <person name="Jeffries T.W."/>
        </authorList>
    </citation>
    <scope>NUCLEOTIDE SEQUENCE [LARGE SCALE GENOMIC DNA]</scope>
    <source>
        <strain evidence="4">ATCC 18201 / CBS 1600 / BCRC 20928 / JCM 3617 / NBRC 0987 / NRRL Y-1542</strain>
    </source>
</reference>
<dbReference type="GeneID" id="30989899"/>
<dbReference type="Pfam" id="PF02201">
    <property type="entry name" value="SWIB"/>
    <property type="match status" value="1"/>
</dbReference>
<dbReference type="RefSeq" id="XP_020069123.1">
    <property type="nucleotide sequence ID" value="XM_020215503.1"/>
</dbReference>
<sequence>MNRANPNGPQQVVQQGVSAAQIRPTDITIRRSLDSFIPELELYRKLVDAEKRIDILTARKFSDVTEVFNKFPRKKELLRIFVYNIAENQPWQQKEGEALSGEPSWTLRIEGRLVNEKDVNDATRRKFSTLVTGIAIDLLPQEEKKPLAGDSQPGVSQQDPQQPLQPQQPQQPLQPQQPQQTQQPQPSQQPQQPPSKDNIIEWHEQQDPKAKQAEFDGLDIKRNGAKNLKAKITIQPKEYPIYLQTSSELRSLIGVAETTQHDAVYAIWQYIQLNNLQAVDDKRVINCDESLSQLFGVPRFNFKDIIALLSKHLTPNKPISIEYEIRVDRASTLGDVVIDVEVPVEDIAEQELLREESKKLVTEHDEAIKELSTKIVLGVQGLHNSHRKYQFYDKLSQDPATFLKSFTESHSKLLKILSGDEGYNEEDVRRSTFYTDDLLAENIDVLLKTNRL</sequence>
<dbReference type="OMA" id="NFRCNEP"/>
<feature type="compositionally biased region" description="Low complexity" evidence="1">
    <location>
        <begin position="157"/>
        <end position="190"/>
    </location>
</feature>
<dbReference type="InterPro" id="IPR019835">
    <property type="entry name" value="SWIB_domain"/>
</dbReference>
<dbReference type="InterPro" id="IPR036885">
    <property type="entry name" value="SWIB_MDM2_dom_sf"/>
</dbReference>
<evidence type="ECO:0000313" key="4">
    <source>
        <dbReference type="Proteomes" id="UP000094389"/>
    </source>
</evidence>
<feature type="domain" description="DM2" evidence="2">
    <location>
        <begin position="238"/>
        <end position="315"/>
    </location>
</feature>
<protein>
    <recommendedName>
        <fullName evidence="2">DM2 domain-containing protein</fullName>
    </recommendedName>
</protein>
<dbReference type="EMBL" id="KV453936">
    <property type="protein sequence ID" value="ODV72084.1"/>
    <property type="molecule type" value="Genomic_DNA"/>
</dbReference>
<dbReference type="Proteomes" id="UP000094389">
    <property type="component" value="Unassembled WGS sequence"/>
</dbReference>
<name>A0A1E4RXT5_CYBJN</name>
<dbReference type="Gene3D" id="1.10.245.10">
    <property type="entry name" value="SWIB/MDM2 domain"/>
    <property type="match status" value="1"/>
</dbReference>
<accession>A0A1E4RXT5</accession>
<dbReference type="SMART" id="SM00151">
    <property type="entry name" value="SWIB"/>
    <property type="match status" value="1"/>
</dbReference>
<keyword evidence="4" id="KW-1185">Reference proteome</keyword>